<dbReference type="SMART" id="SM00262">
    <property type="entry name" value="GEL"/>
    <property type="match status" value="1"/>
</dbReference>
<dbReference type="PRINTS" id="PR00597">
    <property type="entry name" value="GELSOLIN"/>
</dbReference>
<dbReference type="KEGG" id="tva:4750301"/>
<evidence type="ECO:0000313" key="2">
    <source>
        <dbReference type="EMBL" id="EAX92588.1"/>
    </source>
</evidence>
<sequence>MDASFNEFSTALAQNKTRIHIWRHENNVLTESSDLGSFYTQSIYLVLHVIYHFDTPPSNYIYLWCGAFSNPDDEVYVNERIQVLFNLLKNSASIHHEYEGFECKQFLQIFAPYGGVRHLTPGLEFITNRGFTTLYNFKMTPYPHWNEIAACVSSLKTSDVNIMRTRATCTLWFGFESDYQSRLRAAELTGSFKFAVGRDDVPKIVYQGNDDREFIRALSTSPIDEPKRAEIKPDSPDRREIYQVISNGDQIDFQLVAFKNEATMSLCKNDNAYILRDCDNIYIWFGKNQPMDSMGIGLVIAIVFMQRMTISRNMHIQVVHSGEKFSDKWSV</sequence>
<dbReference type="GO" id="GO:0051015">
    <property type="term" value="F:actin filament binding"/>
    <property type="evidence" value="ECO:0007669"/>
    <property type="project" value="InterPro"/>
</dbReference>
<dbReference type="STRING" id="5722.A2FR72"/>
<protein>
    <recommendedName>
        <fullName evidence="4">Gelsolin-like domain-containing protein</fullName>
    </recommendedName>
</protein>
<dbReference type="RefSeq" id="XP_001305518.1">
    <property type="nucleotide sequence ID" value="XM_001305517.1"/>
</dbReference>
<keyword evidence="3" id="KW-1185">Reference proteome</keyword>
<evidence type="ECO:0000313" key="3">
    <source>
        <dbReference type="Proteomes" id="UP000001542"/>
    </source>
</evidence>
<proteinExistence type="predicted"/>
<dbReference type="OrthoDB" id="6375767at2759"/>
<dbReference type="VEuPathDB" id="TrichDB:TVAGG3_0388600"/>
<dbReference type="AlphaFoldDB" id="A2FR72"/>
<accession>A2FR72</accession>
<dbReference type="PANTHER" id="PTHR11977:SF51">
    <property type="entry name" value="PROTEIN FLIGHTLESS-1 HOMOLOG"/>
    <property type="match status" value="1"/>
</dbReference>
<gene>
    <name evidence="2" type="ORF">TVAG_496220</name>
</gene>
<dbReference type="VEuPathDB" id="TrichDB:TVAG_496220"/>
<dbReference type="Proteomes" id="UP000001542">
    <property type="component" value="Unassembled WGS sequence"/>
</dbReference>
<reference evidence="2" key="1">
    <citation type="submission" date="2006-10" db="EMBL/GenBank/DDBJ databases">
        <authorList>
            <person name="Amadeo P."/>
            <person name="Zhao Q."/>
            <person name="Wortman J."/>
            <person name="Fraser-Liggett C."/>
            <person name="Carlton J."/>
        </authorList>
    </citation>
    <scope>NUCLEOTIDE SEQUENCE</scope>
    <source>
        <strain evidence="2">G3</strain>
    </source>
</reference>
<evidence type="ECO:0008006" key="4">
    <source>
        <dbReference type="Google" id="ProtNLM"/>
    </source>
</evidence>
<dbReference type="SMR" id="A2FR72"/>
<organism evidence="2 3">
    <name type="scientific">Trichomonas vaginalis (strain ATCC PRA-98 / G3)</name>
    <dbReference type="NCBI Taxonomy" id="412133"/>
    <lineage>
        <taxon>Eukaryota</taxon>
        <taxon>Metamonada</taxon>
        <taxon>Parabasalia</taxon>
        <taxon>Trichomonadida</taxon>
        <taxon>Trichomonadidae</taxon>
        <taxon>Trichomonas</taxon>
    </lineage>
</organism>
<keyword evidence="1" id="KW-0677">Repeat</keyword>
<dbReference type="EMBL" id="DS113958">
    <property type="protein sequence ID" value="EAX92588.1"/>
    <property type="molecule type" value="Genomic_DNA"/>
</dbReference>
<dbReference type="SUPFAM" id="SSF55753">
    <property type="entry name" value="Actin depolymerizing proteins"/>
    <property type="match status" value="3"/>
</dbReference>
<dbReference type="InterPro" id="IPR007122">
    <property type="entry name" value="Villin/Gelsolin"/>
</dbReference>
<dbReference type="eggNOG" id="KOG0443">
    <property type="taxonomic scope" value="Eukaryota"/>
</dbReference>
<evidence type="ECO:0000256" key="1">
    <source>
        <dbReference type="ARBA" id="ARBA00022737"/>
    </source>
</evidence>
<reference evidence="2" key="2">
    <citation type="journal article" date="2007" name="Science">
        <title>Draft genome sequence of the sexually transmitted pathogen Trichomonas vaginalis.</title>
        <authorList>
            <person name="Carlton J.M."/>
            <person name="Hirt R.P."/>
            <person name="Silva J.C."/>
            <person name="Delcher A.L."/>
            <person name="Schatz M."/>
            <person name="Zhao Q."/>
            <person name="Wortman J.R."/>
            <person name="Bidwell S.L."/>
            <person name="Alsmark U.C.M."/>
            <person name="Besteiro S."/>
            <person name="Sicheritz-Ponten T."/>
            <person name="Noel C.J."/>
            <person name="Dacks J.B."/>
            <person name="Foster P.G."/>
            <person name="Simillion C."/>
            <person name="Van de Peer Y."/>
            <person name="Miranda-Saavedra D."/>
            <person name="Barton G.J."/>
            <person name="Westrop G.D."/>
            <person name="Mueller S."/>
            <person name="Dessi D."/>
            <person name="Fiori P.L."/>
            <person name="Ren Q."/>
            <person name="Paulsen I."/>
            <person name="Zhang H."/>
            <person name="Bastida-Corcuera F.D."/>
            <person name="Simoes-Barbosa A."/>
            <person name="Brown M.T."/>
            <person name="Hayes R.D."/>
            <person name="Mukherjee M."/>
            <person name="Okumura C.Y."/>
            <person name="Schneider R."/>
            <person name="Smith A.J."/>
            <person name="Vanacova S."/>
            <person name="Villalvazo M."/>
            <person name="Haas B.J."/>
            <person name="Pertea M."/>
            <person name="Feldblyum T.V."/>
            <person name="Utterback T.R."/>
            <person name="Shu C.L."/>
            <person name="Osoegawa K."/>
            <person name="de Jong P.J."/>
            <person name="Hrdy I."/>
            <person name="Horvathova L."/>
            <person name="Zubacova Z."/>
            <person name="Dolezal P."/>
            <person name="Malik S.B."/>
            <person name="Logsdon J.M. Jr."/>
            <person name="Henze K."/>
            <person name="Gupta A."/>
            <person name="Wang C.C."/>
            <person name="Dunne R.L."/>
            <person name="Upcroft J.A."/>
            <person name="Upcroft P."/>
            <person name="White O."/>
            <person name="Salzberg S.L."/>
            <person name="Tang P."/>
            <person name="Chiu C.-H."/>
            <person name="Lee Y.-S."/>
            <person name="Embley T.M."/>
            <person name="Coombs G.H."/>
            <person name="Mottram J.C."/>
            <person name="Tachezy J."/>
            <person name="Fraser-Liggett C.M."/>
            <person name="Johnson P.J."/>
        </authorList>
    </citation>
    <scope>NUCLEOTIDE SEQUENCE [LARGE SCALE GENOMIC DNA]</scope>
    <source>
        <strain evidence="2">G3</strain>
    </source>
</reference>
<dbReference type="InterPro" id="IPR029006">
    <property type="entry name" value="ADF-H/Gelsolin-like_dom_sf"/>
</dbReference>
<name>A2FR72_TRIV3</name>
<dbReference type="InParanoid" id="A2FR72"/>
<dbReference type="Gene3D" id="3.40.20.10">
    <property type="entry name" value="Severin"/>
    <property type="match status" value="3"/>
</dbReference>
<dbReference type="PANTHER" id="PTHR11977">
    <property type="entry name" value="VILLIN"/>
    <property type="match status" value="1"/>
</dbReference>